<name>A0A0F9I1Z0_9ZZZZ</name>
<organism evidence="1">
    <name type="scientific">marine sediment metagenome</name>
    <dbReference type="NCBI Taxonomy" id="412755"/>
    <lineage>
        <taxon>unclassified sequences</taxon>
        <taxon>metagenomes</taxon>
        <taxon>ecological metagenomes</taxon>
    </lineage>
</organism>
<gene>
    <name evidence="1" type="ORF">LCGC14_1995320</name>
</gene>
<proteinExistence type="predicted"/>
<sequence length="82" mass="9576">MAQRKRASSKRLERLQAVRRQVSNCCLSKFDHVFIGACISGMNEKQFERCLRVAVKQNEEVVVMVQRAIDNFYLDEVKKEVN</sequence>
<protein>
    <submittedName>
        <fullName evidence="1">Uncharacterized protein</fullName>
    </submittedName>
</protein>
<dbReference type="AlphaFoldDB" id="A0A0F9I1Z0"/>
<dbReference type="EMBL" id="LAZR01022579">
    <property type="protein sequence ID" value="KKL81382.1"/>
    <property type="molecule type" value="Genomic_DNA"/>
</dbReference>
<comment type="caution">
    <text evidence="1">The sequence shown here is derived from an EMBL/GenBank/DDBJ whole genome shotgun (WGS) entry which is preliminary data.</text>
</comment>
<reference evidence="1" key="1">
    <citation type="journal article" date="2015" name="Nature">
        <title>Complex archaea that bridge the gap between prokaryotes and eukaryotes.</title>
        <authorList>
            <person name="Spang A."/>
            <person name="Saw J.H."/>
            <person name="Jorgensen S.L."/>
            <person name="Zaremba-Niedzwiedzka K."/>
            <person name="Martijn J."/>
            <person name="Lind A.E."/>
            <person name="van Eijk R."/>
            <person name="Schleper C."/>
            <person name="Guy L."/>
            <person name="Ettema T.J."/>
        </authorList>
    </citation>
    <scope>NUCLEOTIDE SEQUENCE</scope>
</reference>
<evidence type="ECO:0000313" key="1">
    <source>
        <dbReference type="EMBL" id="KKL81382.1"/>
    </source>
</evidence>
<accession>A0A0F9I1Z0</accession>